<feature type="domain" description="CRISPR type III-associated protein" evidence="2">
    <location>
        <begin position="14"/>
        <end position="186"/>
    </location>
</feature>
<dbReference type="PANTHER" id="PTHR35579">
    <property type="entry name" value="CRISPR SYSTEM CMS ENDORIBONUCLEASE CSM3"/>
    <property type="match status" value="1"/>
</dbReference>
<proteinExistence type="predicted"/>
<dbReference type="GO" id="GO:0051607">
    <property type="term" value="P:defense response to virus"/>
    <property type="evidence" value="ECO:0007669"/>
    <property type="project" value="UniProtKB-KW"/>
</dbReference>
<dbReference type="Pfam" id="PF03787">
    <property type="entry name" value="RAMPs"/>
    <property type="match status" value="1"/>
</dbReference>
<sequence>MANIMIEYNVNLQSMLHVGTGEGFAGIIDRKTLSRIKENERYPIVFGHTVKGMLRDEYRKLLSLTGNSSLDIVESLFGSEKKQGGLYFSHWELNDEIKENLRDKANMLYEVKSGNQIVRGRRVAKSEHLYTHEVVQNNLVFKGIINGIIKEEITLNGIPKPIYYLLLSLYSLKRVGGRRRAGLGHLSLLIKKVEIDGKLFSERQINQLLENNIANLVEEVVNNG</sequence>
<reference evidence="4" key="1">
    <citation type="submission" date="2017-08" db="EMBL/GenBank/DDBJ databases">
        <authorList>
            <person name="Huang Z."/>
        </authorList>
    </citation>
    <scope>NUCLEOTIDE SEQUENCE [LARGE SCALE GENOMIC DNA]</scope>
    <source>
        <strain evidence="4">SA5d-4</strain>
    </source>
</reference>
<name>A0A263BRB8_9BACI</name>
<evidence type="ECO:0000256" key="1">
    <source>
        <dbReference type="ARBA" id="ARBA00023118"/>
    </source>
</evidence>
<keyword evidence="4" id="KW-1185">Reference proteome</keyword>
<dbReference type="AlphaFoldDB" id="A0A263BRB8"/>
<protein>
    <recommendedName>
        <fullName evidence="2">CRISPR type III-associated protein domain-containing protein</fullName>
    </recommendedName>
</protein>
<accession>A0A263BRB8</accession>
<dbReference type="CDD" id="cd09726">
    <property type="entry name" value="RAMP_I_III"/>
    <property type="match status" value="1"/>
</dbReference>
<dbReference type="EMBL" id="NPIA01000007">
    <property type="protein sequence ID" value="OZM56253.1"/>
    <property type="molecule type" value="Genomic_DNA"/>
</dbReference>
<dbReference type="PANTHER" id="PTHR35579:SF3">
    <property type="entry name" value="CRISPR SYSTEM CMS ENDORIBONUCLEASE CSM3"/>
    <property type="match status" value="1"/>
</dbReference>
<dbReference type="Proteomes" id="UP000217083">
    <property type="component" value="Unassembled WGS sequence"/>
</dbReference>
<evidence type="ECO:0000259" key="2">
    <source>
        <dbReference type="Pfam" id="PF03787"/>
    </source>
</evidence>
<comment type="caution">
    <text evidence="3">The sequence shown here is derived from an EMBL/GenBank/DDBJ whole genome shotgun (WGS) entry which is preliminary data.</text>
</comment>
<organism evidence="3 4">
    <name type="scientific">Lottiidibacillus patelloidae</name>
    <dbReference type="NCBI Taxonomy" id="2670334"/>
    <lineage>
        <taxon>Bacteria</taxon>
        <taxon>Bacillati</taxon>
        <taxon>Bacillota</taxon>
        <taxon>Bacilli</taxon>
        <taxon>Bacillales</taxon>
        <taxon>Bacillaceae</taxon>
        <taxon>Lottiidibacillus</taxon>
    </lineage>
</organism>
<dbReference type="RefSeq" id="WP_094925708.1">
    <property type="nucleotide sequence ID" value="NZ_NPIA01000007.1"/>
</dbReference>
<dbReference type="InterPro" id="IPR052216">
    <property type="entry name" value="CRISPR_Csm3_endoribonuclease"/>
</dbReference>
<reference evidence="3 4" key="2">
    <citation type="submission" date="2017-09" db="EMBL/GenBank/DDBJ databases">
        <title>Bacillus patelloidae sp. nov., isolated from the intestinal tract of a marine limpet.</title>
        <authorList>
            <person name="Liu R."/>
            <person name="Dong C."/>
            <person name="Shao Z."/>
        </authorList>
    </citation>
    <scope>NUCLEOTIDE SEQUENCE [LARGE SCALE GENOMIC DNA]</scope>
    <source>
        <strain evidence="3 4">SA5d-4</strain>
    </source>
</reference>
<gene>
    <name evidence="3" type="ORF">CIB95_12580</name>
</gene>
<evidence type="ECO:0000313" key="4">
    <source>
        <dbReference type="Proteomes" id="UP000217083"/>
    </source>
</evidence>
<dbReference type="InterPro" id="IPR005537">
    <property type="entry name" value="RAMP_III_fam"/>
</dbReference>
<evidence type="ECO:0000313" key="3">
    <source>
        <dbReference type="EMBL" id="OZM56253.1"/>
    </source>
</evidence>
<keyword evidence="1" id="KW-0051">Antiviral defense</keyword>